<sequence>MDTNKMREQFEAALVKQAAEDGFAKPILRRNKNNGDYVDPFEQAAWWGWQASREAVVVELPSPMDAPPYASYEGGWNDMRDEAVDGIEEQGLKVKAREVKP</sequence>
<comment type="caution">
    <text evidence="1">The sequence shown here is derived from an EMBL/GenBank/DDBJ whole genome shotgun (WGS) entry which is preliminary data.</text>
</comment>
<gene>
    <name evidence="1" type="ORF">H4C15_19375</name>
</gene>
<evidence type="ECO:0000313" key="2">
    <source>
        <dbReference type="Proteomes" id="UP000577346"/>
    </source>
</evidence>
<dbReference type="EMBL" id="JACGDA010000048">
    <property type="protein sequence ID" value="MBA6149645.1"/>
    <property type="molecule type" value="Genomic_DNA"/>
</dbReference>
<proteinExistence type="predicted"/>
<organism evidence="1 2">
    <name type="scientific">Pseudomonas juntendi</name>
    <dbReference type="NCBI Taxonomy" id="2666183"/>
    <lineage>
        <taxon>Bacteria</taxon>
        <taxon>Pseudomonadati</taxon>
        <taxon>Pseudomonadota</taxon>
        <taxon>Gammaproteobacteria</taxon>
        <taxon>Pseudomonadales</taxon>
        <taxon>Pseudomonadaceae</taxon>
        <taxon>Pseudomonas</taxon>
    </lineage>
</organism>
<dbReference type="RefSeq" id="WP_182336979.1">
    <property type="nucleotide sequence ID" value="NZ_JACGDA010000048.1"/>
</dbReference>
<dbReference type="InterPro" id="IPR058601">
    <property type="entry name" value="Phage_phiTE_015-like"/>
</dbReference>
<evidence type="ECO:0000313" key="1">
    <source>
        <dbReference type="EMBL" id="MBA6149645.1"/>
    </source>
</evidence>
<dbReference type="AlphaFoldDB" id="A0A7W2LZ18"/>
<accession>A0A7W2LZ18</accession>
<dbReference type="Proteomes" id="UP000577346">
    <property type="component" value="Unassembled WGS sequence"/>
</dbReference>
<reference evidence="1 2" key="1">
    <citation type="submission" date="2020-07" db="EMBL/GenBank/DDBJ databases">
        <title>Diversity of carbapenemase encoding genes among Pseudomonas putida group clinical isolates in a tertiary Brazilian hospital.</title>
        <authorList>
            <person name="Alberto-Lei F."/>
            <person name="Nodari C.S."/>
            <person name="Streling A.P."/>
            <person name="Paulino J.T."/>
            <person name="Bessa-Neto F.O."/>
            <person name="Cayo R."/>
            <person name="Gales A.C."/>
        </authorList>
    </citation>
    <scope>NUCLEOTIDE SEQUENCE [LARGE SCALE GENOMIC DNA]</scope>
    <source>
        <strain evidence="1 2">11213</strain>
    </source>
</reference>
<dbReference type="Pfam" id="PF26207">
    <property type="entry name" value="Phage_phiTE_015"/>
    <property type="match status" value="1"/>
</dbReference>
<protein>
    <submittedName>
        <fullName evidence="1">Uncharacterized protein</fullName>
    </submittedName>
</protein>
<name>A0A7W2LZ18_9PSED</name>